<reference evidence="1" key="1">
    <citation type="submission" date="2020-10" db="EMBL/GenBank/DDBJ databases">
        <title>Connecting structure to function with the recovery of over 1000 high-quality activated sludge metagenome-assembled genomes encoding full-length rRNA genes using long-read sequencing.</title>
        <authorList>
            <person name="Singleton C.M."/>
            <person name="Petriglieri F."/>
            <person name="Kristensen J.M."/>
            <person name="Kirkegaard R.H."/>
            <person name="Michaelsen T.Y."/>
            <person name="Andersen M.H."/>
            <person name="Karst S.M."/>
            <person name="Dueholm M.S."/>
            <person name="Nielsen P.H."/>
            <person name="Albertsen M."/>
        </authorList>
    </citation>
    <scope>NUCLEOTIDE SEQUENCE</scope>
    <source>
        <strain evidence="1">Bjer_18-Q3-R1-45_BAT3C.347</strain>
    </source>
</reference>
<dbReference type="Proteomes" id="UP000807785">
    <property type="component" value="Unassembled WGS sequence"/>
</dbReference>
<gene>
    <name evidence="1" type="ORF">IPH26_06800</name>
</gene>
<organism evidence="1 2">
    <name type="scientific">Candidatus Methylophosphatis roskildensis</name>
    <dbReference type="NCBI Taxonomy" id="2899263"/>
    <lineage>
        <taxon>Bacteria</taxon>
        <taxon>Pseudomonadati</taxon>
        <taxon>Pseudomonadota</taxon>
        <taxon>Betaproteobacteria</taxon>
        <taxon>Nitrosomonadales</taxon>
        <taxon>Sterolibacteriaceae</taxon>
        <taxon>Candidatus Methylophosphatis</taxon>
    </lineage>
</organism>
<sequence length="138" mass="15396">MVFEDDGRIVLGKWQGKILKQAHIVIQRAPSSGKCCVIQPYTGEERAEQETFKERHRLKAEAAANERRREAAPGPDAALQTATIAVPQAQIVVASDCAQFQDGDAAICNGERMEVLEGYYLYRVRDERGPNLLVRNAR</sequence>
<comment type="caution">
    <text evidence="1">The sequence shown here is derived from an EMBL/GenBank/DDBJ whole genome shotgun (WGS) entry which is preliminary data.</text>
</comment>
<proteinExistence type="predicted"/>
<accession>A0A9D7DXI5</accession>
<dbReference type="EMBL" id="JADJEV010000003">
    <property type="protein sequence ID" value="MBK6972661.1"/>
    <property type="molecule type" value="Genomic_DNA"/>
</dbReference>
<name>A0A9D7DXI5_9PROT</name>
<protein>
    <submittedName>
        <fullName evidence="1">Uncharacterized protein</fullName>
    </submittedName>
</protein>
<dbReference type="AlphaFoldDB" id="A0A9D7DXI5"/>
<evidence type="ECO:0000313" key="2">
    <source>
        <dbReference type="Proteomes" id="UP000807785"/>
    </source>
</evidence>
<evidence type="ECO:0000313" key="1">
    <source>
        <dbReference type="EMBL" id="MBK6972661.1"/>
    </source>
</evidence>